<dbReference type="Pfam" id="PF13030">
    <property type="entry name" value="DUF3891"/>
    <property type="match status" value="1"/>
</dbReference>
<dbReference type="RefSeq" id="WP_314519570.1">
    <property type="nucleotide sequence ID" value="NZ_JASJOU010000024.1"/>
</dbReference>
<keyword evidence="2" id="KW-1185">Reference proteome</keyword>
<dbReference type="InterPro" id="IPR024992">
    <property type="entry name" value="DUF3891"/>
</dbReference>
<comment type="caution">
    <text evidence="1">The sequence shown here is derived from an EMBL/GenBank/DDBJ whole genome shotgun (WGS) entry which is preliminary data.</text>
</comment>
<dbReference type="Proteomes" id="UP001232063">
    <property type="component" value="Unassembled WGS sequence"/>
</dbReference>
<evidence type="ECO:0000313" key="2">
    <source>
        <dbReference type="Proteomes" id="UP001232063"/>
    </source>
</evidence>
<sequence length="241" mass="27908">MLVSPIENGWKIIYQRAHGLLAAQIASHWKFSEPPLYWTETLVAIAEHDDGLAESFTSENLTEAGAPKHFQLMEFSVEQYQNVMEISASKSRWNALLTSMHLEFLYTSKRHTNPQLDQFLQQQETLRKQLIKELNITKQTANKSYRLLEWSDALSLLLCMSQIQPEQRLVEISTGPDGIHHQLWQDKKGMLHVDPWPFVDHSFTIEVEYRILTQLSFSSLSAFTTALQKAKVEVDTWTFSR</sequence>
<dbReference type="EMBL" id="JASJOU010000024">
    <property type="protein sequence ID" value="MDJ1506562.1"/>
    <property type="molecule type" value="Genomic_DNA"/>
</dbReference>
<accession>A0AAE3RDC5</accession>
<protein>
    <submittedName>
        <fullName evidence="1">DUF3891 family protein</fullName>
    </submittedName>
</protein>
<proteinExistence type="predicted"/>
<reference evidence="1" key="1">
    <citation type="submission" date="2023-05" db="EMBL/GenBank/DDBJ databases">
        <authorList>
            <person name="Zhang X."/>
        </authorList>
    </citation>
    <scope>NUCLEOTIDE SEQUENCE</scope>
    <source>
        <strain evidence="1">BD1B2-1</strain>
    </source>
</reference>
<gene>
    <name evidence="1" type="ORF">QNI22_38285</name>
</gene>
<dbReference type="AlphaFoldDB" id="A0AAE3RDC5"/>
<organism evidence="1 2">
    <name type="scientific">Xanthocytophaga agilis</name>
    <dbReference type="NCBI Taxonomy" id="3048010"/>
    <lineage>
        <taxon>Bacteria</taxon>
        <taxon>Pseudomonadati</taxon>
        <taxon>Bacteroidota</taxon>
        <taxon>Cytophagia</taxon>
        <taxon>Cytophagales</taxon>
        <taxon>Rhodocytophagaceae</taxon>
        <taxon>Xanthocytophaga</taxon>
    </lineage>
</organism>
<name>A0AAE3RDC5_9BACT</name>
<evidence type="ECO:0000313" key="1">
    <source>
        <dbReference type="EMBL" id="MDJ1506562.1"/>
    </source>
</evidence>